<reference evidence="10" key="1">
    <citation type="submission" date="2022-03" db="EMBL/GenBank/DDBJ databases">
        <title>A functionally conserved STORR gene fusion in Papaver species that diverged 16.8 million years ago.</title>
        <authorList>
            <person name="Catania T."/>
        </authorList>
    </citation>
    <scope>NUCLEOTIDE SEQUENCE</scope>
    <source>
        <strain evidence="10">S-191538</strain>
    </source>
</reference>
<comment type="caution">
    <text evidence="10">The sequence shown here is derived from an EMBL/GenBank/DDBJ whole genome shotgun (WGS) entry which is preliminary data.</text>
</comment>
<dbReference type="GO" id="GO:0030599">
    <property type="term" value="F:pectinesterase activity"/>
    <property type="evidence" value="ECO:0007669"/>
    <property type="project" value="UniProtKB-UniRule"/>
</dbReference>
<gene>
    <name evidence="10" type="ORF">MKW94_010387</name>
</gene>
<dbReference type="InterPro" id="IPR011050">
    <property type="entry name" value="Pectin_lyase_fold/virulence"/>
</dbReference>
<dbReference type="Pfam" id="PF01095">
    <property type="entry name" value="Pectinesterase"/>
    <property type="match status" value="1"/>
</dbReference>
<evidence type="ECO:0000256" key="5">
    <source>
        <dbReference type="ARBA" id="ARBA00023085"/>
    </source>
</evidence>
<dbReference type="GO" id="GO:0042545">
    <property type="term" value="P:cell wall modification"/>
    <property type="evidence" value="ECO:0007669"/>
    <property type="project" value="UniProtKB-UniRule"/>
</dbReference>
<dbReference type="InterPro" id="IPR000070">
    <property type="entry name" value="Pectinesterase_cat"/>
</dbReference>
<dbReference type="GO" id="GO:0045490">
    <property type="term" value="P:pectin catabolic process"/>
    <property type="evidence" value="ECO:0007669"/>
    <property type="project" value="UniProtKB-UniRule"/>
</dbReference>
<evidence type="ECO:0000313" key="11">
    <source>
        <dbReference type="Proteomes" id="UP001177140"/>
    </source>
</evidence>
<dbReference type="EMBL" id="JAJJMA010228859">
    <property type="protein sequence ID" value="MCL7041898.1"/>
    <property type="molecule type" value="Genomic_DNA"/>
</dbReference>
<dbReference type="CDD" id="cd15799">
    <property type="entry name" value="PMEI-like_4"/>
    <property type="match status" value="1"/>
</dbReference>
<evidence type="ECO:0000256" key="3">
    <source>
        <dbReference type="ARBA" id="ARBA00007786"/>
    </source>
</evidence>
<comment type="catalytic activity">
    <reaction evidence="7">
        <text>[(1-&gt;4)-alpha-D-galacturonosyl methyl ester](n) + n H2O = [(1-&gt;4)-alpha-D-galacturonosyl](n) + n methanol + n H(+)</text>
        <dbReference type="Rhea" id="RHEA:22380"/>
        <dbReference type="Rhea" id="RHEA-COMP:14570"/>
        <dbReference type="Rhea" id="RHEA-COMP:14573"/>
        <dbReference type="ChEBI" id="CHEBI:15377"/>
        <dbReference type="ChEBI" id="CHEBI:15378"/>
        <dbReference type="ChEBI" id="CHEBI:17790"/>
        <dbReference type="ChEBI" id="CHEBI:140522"/>
        <dbReference type="ChEBI" id="CHEBI:140523"/>
        <dbReference type="EC" id="3.1.1.11"/>
    </reaction>
</comment>
<feature type="active site" evidence="6">
    <location>
        <position position="418"/>
    </location>
</feature>
<name>A0AA41VIJ5_PAPNU</name>
<evidence type="ECO:0000256" key="6">
    <source>
        <dbReference type="PROSITE-ProRule" id="PRU10040"/>
    </source>
</evidence>
<sequence length="588" mass="64969">MVSSFPSNDNLQTLLVNNPNLLDNNRPPLSAASTSSLKRLYIVLCFGTAIFFPTALIGYHLFPLSTSQFVVIPSRLCGTAHNQNSCIDMIGKAIVGEELQRVEKLVDMDFLRIFLEKTLAHIANSKDVITNGFDSYSNDLKEKSSALSICIKLMDLSMDGVMDSIIALETLSTHLSYVDAHTWLSAVLTNHVTCLDVLVESTKANIVAEVEDLIAKARTSLAMLTAISPEKEALTWLSRKITAGQLPSWVKSSGRVNFLDSSSEMVIPNVIVDMYGSGTYVTVQEAVESAPNMSHTRYVIYVKKGIYNGQVIIGKHKRNLMLVGDGMDLTIITGSLNAVDGTRTFDCGTLIVEGAGFMAQDMGFVNAAGPDKEQAVAVRVSADKTVMNRCKMDAYQDTLYVHSKRQFYKDCVILGTIDFIFGDASVVIQSSKIIPRKPLAGQVNMITAQSRCDLNQNTGISIQNCTIVPSLDLAAEIDLVKTYLGRPWRNCSRTVFMETFIEGFIEPKGWHEWNSDMELDKLYYGEFANWGPGSNTSGRIDWQGYHVISNPLDAMNFTVGPFIQGDEWLNSTGVEFTLGLFNYTRKFN</sequence>
<keyword evidence="8" id="KW-0472">Membrane</keyword>
<evidence type="ECO:0000313" key="10">
    <source>
        <dbReference type="EMBL" id="MCL7041898.1"/>
    </source>
</evidence>
<dbReference type="InterPro" id="IPR033131">
    <property type="entry name" value="Pectinesterase_Asp_AS"/>
</dbReference>
<dbReference type="FunFam" id="2.160.20.10:FF:000001">
    <property type="entry name" value="Pectinesterase"/>
    <property type="match status" value="1"/>
</dbReference>
<dbReference type="EC" id="3.1.1.11" evidence="7"/>
<feature type="domain" description="Pectinesterase inhibitor" evidence="9">
    <location>
        <begin position="65"/>
        <end position="223"/>
    </location>
</feature>
<keyword evidence="11" id="KW-1185">Reference proteome</keyword>
<evidence type="ECO:0000256" key="7">
    <source>
        <dbReference type="RuleBase" id="RU000589"/>
    </source>
</evidence>
<keyword evidence="8" id="KW-0812">Transmembrane</keyword>
<dbReference type="NCBIfam" id="TIGR01614">
    <property type="entry name" value="PME_inhib"/>
    <property type="match status" value="1"/>
</dbReference>
<dbReference type="Proteomes" id="UP001177140">
    <property type="component" value="Unassembled WGS sequence"/>
</dbReference>
<comment type="similarity">
    <text evidence="3">In the C-terminal section; belongs to the pectinesterase family.</text>
</comment>
<dbReference type="SMART" id="SM00856">
    <property type="entry name" value="PMEI"/>
    <property type="match status" value="1"/>
</dbReference>
<dbReference type="SUPFAM" id="SSF101148">
    <property type="entry name" value="Plant invertase/pectin methylesterase inhibitor"/>
    <property type="match status" value="1"/>
</dbReference>
<dbReference type="Gene3D" id="2.160.20.10">
    <property type="entry name" value="Single-stranded right-handed beta-helix, Pectin lyase-like"/>
    <property type="match status" value="1"/>
</dbReference>
<organism evidence="10 11">
    <name type="scientific">Papaver nudicaule</name>
    <name type="common">Iceland poppy</name>
    <dbReference type="NCBI Taxonomy" id="74823"/>
    <lineage>
        <taxon>Eukaryota</taxon>
        <taxon>Viridiplantae</taxon>
        <taxon>Streptophyta</taxon>
        <taxon>Embryophyta</taxon>
        <taxon>Tracheophyta</taxon>
        <taxon>Spermatophyta</taxon>
        <taxon>Magnoliopsida</taxon>
        <taxon>Ranunculales</taxon>
        <taxon>Papaveraceae</taxon>
        <taxon>Papaveroideae</taxon>
        <taxon>Papaver</taxon>
    </lineage>
</organism>
<comment type="similarity">
    <text evidence="2">In the N-terminal section; belongs to the PMEI family.</text>
</comment>
<evidence type="ECO:0000256" key="2">
    <source>
        <dbReference type="ARBA" id="ARBA00006027"/>
    </source>
</evidence>
<keyword evidence="5 7" id="KW-0063">Aspartyl esterase</keyword>
<evidence type="ECO:0000256" key="1">
    <source>
        <dbReference type="ARBA" id="ARBA00005184"/>
    </source>
</evidence>
<dbReference type="Pfam" id="PF04043">
    <property type="entry name" value="PMEI"/>
    <property type="match status" value="1"/>
</dbReference>
<dbReference type="Gene3D" id="1.20.140.40">
    <property type="entry name" value="Invertase/pectin methylesterase inhibitor family protein"/>
    <property type="match status" value="1"/>
</dbReference>
<evidence type="ECO:0000256" key="4">
    <source>
        <dbReference type="ARBA" id="ARBA00022801"/>
    </source>
</evidence>
<dbReference type="PANTHER" id="PTHR31707">
    <property type="entry name" value="PECTINESTERASE"/>
    <property type="match status" value="1"/>
</dbReference>
<accession>A0AA41VIJ5</accession>
<evidence type="ECO:0000259" key="9">
    <source>
        <dbReference type="SMART" id="SM00856"/>
    </source>
</evidence>
<dbReference type="PROSITE" id="PS00503">
    <property type="entry name" value="PECTINESTERASE_2"/>
    <property type="match status" value="1"/>
</dbReference>
<dbReference type="SUPFAM" id="SSF51126">
    <property type="entry name" value="Pectin lyase-like"/>
    <property type="match status" value="1"/>
</dbReference>
<dbReference type="GO" id="GO:0004857">
    <property type="term" value="F:enzyme inhibitor activity"/>
    <property type="evidence" value="ECO:0007669"/>
    <property type="project" value="InterPro"/>
</dbReference>
<keyword evidence="8" id="KW-1133">Transmembrane helix</keyword>
<dbReference type="InterPro" id="IPR012334">
    <property type="entry name" value="Pectin_lyas_fold"/>
</dbReference>
<keyword evidence="4 7" id="KW-0378">Hydrolase</keyword>
<proteinExistence type="inferred from homology"/>
<dbReference type="InterPro" id="IPR035513">
    <property type="entry name" value="Invertase/methylesterase_inhib"/>
</dbReference>
<dbReference type="AlphaFoldDB" id="A0AA41VIJ5"/>
<protein>
    <recommendedName>
        <fullName evidence="7">Pectinesterase</fullName>
        <ecNumber evidence="7">3.1.1.11</ecNumber>
    </recommendedName>
</protein>
<comment type="pathway">
    <text evidence="1 7">Glycan metabolism; pectin degradation; 2-dehydro-3-deoxy-D-gluconate from pectin: step 1/5.</text>
</comment>
<dbReference type="InterPro" id="IPR006501">
    <property type="entry name" value="Pectinesterase_inhib_dom"/>
</dbReference>
<feature type="transmembrane region" description="Helical" evidence="8">
    <location>
        <begin position="40"/>
        <end position="62"/>
    </location>
</feature>
<evidence type="ECO:0000256" key="8">
    <source>
        <dbReference type="SAM" id="Phobius"/>
    </source>
</evidence>